<evidence type="ECO:0000256" key="12">
    <source>
        <dbReference type="ARBA" id="ARBA00023180"/>
    </source>
</evidence>
<keyword evidence="12" id="KW-0325">Glycoprotein</keyword>
<dbReference type="Pfam" id="PF00041">
    <property type="entry name" value="fn3"/>
    <property type="match status" value="9"/>
</dbReference>
<dbReference type="Proteomes" id="UP000591073">
    <property type="component" value="Unassembled WGS sequence"/>
</dbReference>
<dbReference type="OrthoDB" id="6130531at2759"/>
<keyword evidence="8" id="KW-0654">Proteoglycan</keyword>
<evidence type="ECO:0000256" key="15">
    <source>
        <dbReference type="ARBA" id="ARBA00082996"/>
    </source>
</evidence>
<feature type="domain" description="Fibronectin type-III" evidence="17">
    <location>
        <begin position="506"/>
        <end position="595"/>
    </location>
</feature>
<dbReference type="Pfam" id="PF00147">
    <property type="entry name" value="Fibrinogen_C"/>
    <property type="match status" value="1"/>
</dbReference>
<evidence type="ECO:0000256" key="2">
    <source>
        <dbReference type="ARBA" id="ARBA00008673"/>
    </source>
</evidence>
<dbReference type="FunFam" id="2.60.40.10:FF:000099">
    <property type="entry name" value="Fibronectin 1"/>
    <property type="match status" value="2"/>
</dbReference>
<evidence type="ECO:0000256" key="8">
    <source>
        <dbReference type="ARBA" id="ARBA00022974"/>
    </source>
</evidence>
<dbReference type="InterPro" id="IPR036056">
    <property type="entry name" value="Fibrinogen-like_C"/>
</dbReference>
<evidence type="ECO:0000256" key="3">
    <source>
        <dbReference type="ARBA" id="ARBA00022525"/>
    </source>
</evidence>
<evidence type="ECO:0000259" key="17">
    <source>
        <dbReference type="PROSITE" id="PS50853"/>
    </source>
</evidence>
<evidence type="ECO:0000313" key="20">
    <source>
        <dbReference type="Proteomes" id="UP000591073"/>
    </source>
</evidence>
<dbReference type="PANTHER" id="PTHR46708:SF13">
    <property type="entry name" value="TENASCIN-R"/>
    <property type="match status" value="1"/>
</dbReference>
<dbReference type="FunFam" id="2.60.40.10:FF:001249">
    <property type="entry name" value="Tenascin R"/>
    <property type="match status" value="1"/>
</dbReference>
<keyword evidence="9" id="KW-0730">Sialic acid</keyword>
<comment type="subcellular location">
    <subcellularLocation>
        <location evidence="1">Secreted</location>
        <location evidence="1">Extracellular space</location>
        <location evidence="1">Extracellular matrix</location>
    </subcellularLocation>
</comment>
<dbReference type="PANTHER" id="PTHR46708">
    <property type="entry name" value="TENASCIN"/>
    <property type="match status" value="1"/>
</dbReference>
<dbReference type="SMART" id="SM00060">
    <property type="entry name" value="FN3"/>
    <property type="match status" value="9"/>
</dbReference>
<evidence type="ECO:0000256" key="13">
    <source>
        <dbReference type="ARBA" id="ARBA00072695"/>
    </source>
</evidence>
<keyword evidence="11" id="KW-1015">Disulfide bond</keyword>
<keyword evidence="4" id="KW-0272">Extracellular matrix</keyword>
<feature type="domain" description="Fibronectin type-III" evidence="17">
    <location>
        <begin position="596"/>
        <end position="687"/>
    </location>
</feature>
<evidence type="ECO:0000256" key="9">
    <source>
        <dbReference type="ARBA" id="ARBA00022981"/>
    </source>
</evidence>
<feature type="domain" description="Fibrinogen C-terminal" evidence="18">
    <location>
        <begin position="1128"/>
        <end position="1343"/>
    </location>
</feature>
<dbReference type="Pfam" id="PF23106">
    <property type="entry name" value="EGF_Teneurin"/>
    <property type="match status" value="1"/>
</dbReference>
<dbReference type="PROSITE" id="PS50853">
    <property type="entry name" value="FN3"/>
    <property type="match status" value="8"/>
</dbReference>
<dbReference type="InterPro" id="IPR002181">
    <property type="entry name" value="Fibrinogen_a/b/g_C_dom"/>
</dbReference>
<dbReference type="SMART" id="SM00186">
    <property type="entry name" value="FBG"/>
    <property type="match status" value="1"/>
</dbReference>
<keyword evidence="7" id="KW-0677">Repeat</keyword>
<name>A0A7L0S2N9_GLABR</name>
<evidence type="ECO:0000256" key="7">
    <source>
        <dbReference type="ARBA" id="ARBA00022737"/>
    </source>
</evidence>
<feature type="domain" description="Fibronectin type-III" evidence="17">
    <location>
        <begin position="1042"/>
        <end position="1130"/>
    </location>
</feature>
<dbReference type="SMART" id="SM00181">
    <property type="entry name" value="EGF"/>
    <property type="match status" value="4"/>
</dbReference>
<evidence type="ECO:0000256" key="11">
    <source>
        <dbReference type="ARBA" id="ARBA00023157"/>
    </source>
</evidence>
<dbReference type="InterPro" id="IPR013783">
    <property type="entry name" value="Ig-like_fold"/>
</dbReference>
<evidence type="ECO:0000256" key="6">
    <source>
        <dbReference type="ARBA" id="ARBA00022729"/>
    </source>
</evidence>
<accession>A0A7L0S2N9</accession>
<keyword evidence="6 16" id="KW-0732">Signal</keyword>
<dbReference type="PROSITE" id="PS51406">
    <property type="entry name" value="FIBRINOGEN_C_2"/>
    <property type="match status" value="1"/>
</dbReference>
<dbReference type="FunFam" id="2.60.40.10:FF:000691">
    <property type="entry name" value="Tenascin R"/>
    <property type="match status" value="1"/>
</dbReference>
<evidence type="ECO:0000256" key="14">
    <source>
        <dbReference type="ARBA" id="ARBA00082555"/>
    </source>
</evidence>
<evidence type="ECO:0000259" key="18">
    <source>
        <dbReference type="PROSITE" id="PS51406"/>
    </source>
</evidence>
<feature type="domain" description="Fibronectin type-III" evidence="17">
    <location>
        <begin position="954"/>
        <end position="1041"/>
    </location>
</feature>
<dbReference type="InterPro" id="IPR014716">
    <property type="entry name" value="Fibrinogen_a/b/g_C_1"/>
</dbReference>
<feature type="domain" description="Fibronectin type-III" evidence="17">
    <location>
        <begin position="778"/>
        <end position="864"/>
    </location>
</feature>
<feature type="domain" description="Fibronectin type-III" evidence="17">
    <location>
        <begin position="865"/>
        <end position="953"/>
    </location>
</feature>
<dbReference type="InterPro" id="IPR000742">
    <property type="entry name" value="EGF"/>
</dbReference>
<organism evidence="19 20">
    <name type="scientific">Glaucidium brasilianum</name>
    <name type="common">Ferruginous pygmy-owl</name>
    <dbReference type="NCBI Taxonomy" id="78217"/>
    <lineage>
        <taxon>Eukaryota</taxon>
        <taxon>Metazoa</taxon>
        <taxon>Chordata</taxon>
        <taxon>Craniata</taxon>
        <taxon>Vertebrata</taxon>
        <taxon>Euteleostomi</taxon>
        <taxon>Archelosauria</taxon>
        <taxon>Archosauria</taxon>
        <taxon>Dinosauria</taxon>
        <taxon>Saurischia</taxon>
        <taxon>Theropoda</taxon>
        <taxon>Coelurosauria</taxon>
        <taxon>Aves</taxon>
        <taxon>Neognathae</taxon>
        <taxon>Neoaves</taxon>
        <taxon>Telluraves</taxon>
        <taxon>Strigiformes</taxon>
        <taxon>Strigidae</taxon>
        <taxon>Glaucidium</taxon>
    </lineage>
</organism>
<keyword evidence="10" id="KW-0175">Coiled coil</keyword>
<dbReference type="SUPFAM" id="SSF49265">
    <property type="entry name" value="Fibronectin type III"/>
    <property type="match status" value="5"/>
</dbReference>
<keyword evidence="20" id="KW-1185">Reference proteome</keyword>
<gene>
    <name evidence="19" type="primary">Tnr</name>
    <name evidence="19" type="ORF">GLABRA_R12912</name>
</gene>
<dbReference type="FunFam" id="2.10.25.10:FF:000001">
    <property type="entry name" value="Tenascin C"/>
    <property type="match status" value="4"/>
</dbReference>
<feature type="non-terminal residue" evidence="19">
    <location>
        <position position="1"/>
    </location>
</feature>
<dbReference type="FunFam" id="2.60.40.10:FF:000682">
    <property type="entry name" value="Tenascin R"/>
    <property type="match status" value="1"/>
</dbReference>
<dbReference type="FunFam" id="2.60.40.10:FF:000722">
    <property type="entry name" value="Tenascin R"/>
    <property type="match status" value="1"/>
</dbReference>
<evidence type="ECO:0000313" key="19">
    <source>
        <dbReference type="EMBL" id="NXL35602.1"/>
    </source>
</evidence>
<dbReference type="CDD" id="cd00087">
    <property type="entry name" value="FReD"/>
    <property type="match status" value="1"/>
</dbReference>
<dbReference type="InterPro" id="IPR036116">
    <property type="entry name" value="FN3_sf"/>
</dbReference>
<feature type="domain" description="Fibronectin type-III" evidence="17">
    <location>
        <begin position="688"/>
        <end position="777"/>
    </location>
</feature>
<dbReference type="InterPro" id="IPR003961">
    <property type="entry name" value="FN3_dom"/>
</dbReference>
<dbReference type="PROSITE" id="PS01186">
    <property type="entry name" value="EGF_2"/>
    <property type="match status" value="2"/>
</dbReference>
<dbReference type="FunFam" id="3.90.215.10:FF:000001">
    <property type="entry name" value="Tenascin isoform 1"/>
    <property type="match status" value="1"/>
</dbReference>
<evidence type="ECO:0000256" key="10">
    <source>
        <dbReference type="ARBA" id="ARBA00023054"/>
    </source>
</evidence>
<dbReference type="Gene3D" id="3.90.215.10">
    <property type="entry name" value="Gamma Fibrinogen, chain A, domain 1"/>
    <property type="match status" value="1"/>
</dbReference>
<proteinExistence type="inferred from homology"/>
<evidence type="ECO:0000256" key="4">
    <source>
        <dbReference type="ARBA" id="ARBA00022530"/>
    </source>
</evidence>
<feature type="signal peptide" evidence="16">
    <location>
        <begin position="1"/>
        <end position="28"/>
    </location>
</feature>
<dbReference type="NCBIfam" id="NF040941">
    <property type="entry name" value="GGGWT_bact"/>
    <property type="match status" value="1"/>
</dbReference>
<dbReference type="Gene3D" id="2.10.25.10">
    <property type="entry name" value="Laminin"/>
    <property type="match status" value="4"/>
</dbReference>
<keyword evidence="3" id="KW-0964">Secreted</keyword>
<protein>
    <recommendedName>
        <fullName evidence="13">Tenascin-R</fullName>
    </recommendedName>
    <alternativeName>
        <fullName evidence="15">Janusin</fullName>
    </alternativeName>
    <alternativeName>
        <fullName evidence="14">Restrictin</fullName>
    </alternativeName>
</protein>
<dbReference type="Gene3D" id="2.60.40.10">
    <property type="entry name" value="Immunoglobulins"/>
    <property type="match status" value="9"/>
</dbReference>
<dbReference type="InterPro" id="IPR050991">
    <property type="entry name" value="ECM_Regulatory_Proteins"/>
</dbReference>
<dbReference type="FunFam" id="2.60.40.10:FF:000201">
    <property type="entry name" value="Tenascin C"/>
    <property type="match status" value="1"/>
</dbReference>
<dbReference type="FunFam" id="2.60.40.10:FF:000609">
    <property type="entry name" value="Tenascin R"/>
    <property type="match status" value="1"/>
</dbReference>
<dbReference type="SUPFAM" id="SSF56496">
    <property type="entry name" value="Fibrinogen C-terminal domain-like"/>
    <property type="match status" value="1"/>
</dbReference>
<feature type="non-terminal residue" evidence="19">
    <location>
        <position position="1357"/>
    </location>
</feature>
<comment type="similarity">
    <text evidence="2">Belongs to the tenascin family.</text>
</comment>
<sequence>MGTDSENPVLRNVLISFNLLLLGTVLKPFECRLEVTTEPAERPVVGEEGGLANCSPPIKEQPMVFHHIYNINIPLDSCCSPVFKSSAEEVSSEDDRLAEYTEQTSDSENQVTFTHKINLPKQACKCSTSLPSLQELLSRIEMLEREVSMLRDQCNSNCCQENAATGRQLDYTPQCSGHGNFSLESCSCVCMEGWAGSNCSEPRCPRGCSSRGICLEGQCICDNDYGGEDCSQLRCPAGCGSRGLCVDGECICEEGFTGEDCSQLRCPRDCSEKGHCVNGTCICQEGYAGEDCGWLHCPNACSGHGVCRDGLCICEEGYEGQDCSSVAPPENLRVTGISDSSIQLTWDSPGAATEYIISYQPAGPAGTQVQQRVPGEWSSITITELEPGVAYNVSIYAVISDVLSIPVTSKVMTNLATPQGLKFKTITETTVEVQWEPFSFPFDGWEISFIPKNNEGGVIAQLPSTVTTFNQTGLKPGEEYTVTVVALKEQARSPPTSNSVSTLIDGPTQILVRDVSDTVAFVEWTPPRAKVDAILLKYGLADGEGGKTTFRLQPPLSQYSLQALRPGACYHLSVSALRGANESRPALAQFTTEIDAPKNLRVGSRTPASLELTWDNSEAEAHSYRVVYSTLAGEHYHEVLVPRDSGPTTRATLADLVPGTEYGIGISAVMDSQQSVPATMNARTELDSPRDLLVTASTETSISLAWTKATGPIDHYRVTFTPASGMASEVTVPRDKSQLTLSELEPGTEYTISIIAERGRQQSLEATVDAFTGVRPITQLHFSQLTSSSVNVTWSDPSPPADRLILTYSPQDEEKAQQITLDGTRRHASLTGLQPSTEYLVSLVAMHGAISSEPVVGSITTGIDAPKDLRVGNITQESMMVYWSPPIAAFDHYRISYHAAEGSGTDSTAIARDVTEYALQHLQPATKYEIQVKSMRGREESEVASIIVHTAMDAPLGVTATNITPTEALLQWNPPLSEVESYILILTRHAVSGETILVDGVNQEYQLTNLLPSTTYTVSMYATNGPLTSQTISTNFTTLLDPPTNLTASEVTRRSALLSWVPPMGEIENYIMTYRSSHGSRKELIVDAEDTWIRLEGLSETTEYTVHLQAAQNAMRSGFISTTFTTGGRVFANPQDCAQHLMNGDTLSGIYTISINGDLSQRVQVYCDMTTDGGGWIVFQRRQNGLTDFFRKWADYRVGFGNLEDEFWLGLDNIHKITSQGRYELRIDMRDGQEAAYAYYDKFSIGDSRSLYKLRIGDYNGTSGDSLSYHQGRPFSTKDRDNDVAVTNCAMSYKGAWWYKNCHRTNLNGKYGESRHSQGINWYHWKGHEFSIPFVEMKMRPYNHRNISGRKRRSLQL</sequence>
<comment type="caution">
    <text evidence="19">The sequence shown here is derived from an EMBL/GenBank/DDBJ whole genome shotgun (WGS) entry which is preliminary data.</text>
</comment>
<dbReference type="EMBL" id="VXAP01000398">
    <property type="protein sequence ID" value="NXL35602.1"/>
    <property type="molecule type" value="Genomic_DNA"/>
</dbReference>
<reference evidence="19 20" key="1">
    <citation type="submission" date="2019-09" db="EMBL/GenBank/DDBJ databases">
        <title>Bird 10,000 Genomes (B10K) Project - Family phase.</title>
        <authorList>
            <person name="Zhang G."/>
        </authorList>
    </citation>
    <scope>NUCLEOTIDE SEQUENCE [LARGE SCALE GENOMIC DNA]</scope>
    <source>
        <strain evidence="19">B10K-DU-008-63</strain>
    </source>
</reference>
<evidence type="ECO:0000256" key="16">
    <source>
        <dbReference type="SAM" id="SignalP"/>
    </source>
</evidence>
<feature type="domain" description="Fibronectin type-III" evidence="17">
    <location>
        <begin position="328"/>
        <end position="420"/>
    </location>
</feature>
<dbReference type="Pfam" id="PF25024">
    <property type="entry name" value="EGF_TEN"/>
    <property type="match status" value="1"/>
</dbReference>
<feature type="chain" id="PRO_5029752862" description="Tenascin-R" evidence="16">
    <location>
        <begin position="29"/>
        <end position="1357"/>
    </location>
</feature>
<evidence type="ECO:0000256" key="1">
    <source>
        <dbReference type="ARBA" id="ARBA00004498"/>
    </source>
</evidence>
<dbReference type="CDD" id="cd00063">
    <property type="entry name" value="FN3"/>
    <property type="match status" value="9"/>
</dbReference>
<dbReference type="PROSITE" id="PS00022">
    <property type="entry name" value="EGF_1"/>
    <property type="match status" value="2"/>
</dbReference>
<keyword evidence="5" id="KW-0245">EGF-like domain</keyword>
<evidence type="ECO:0000256" key="5">
    <source>
        <dbReference type="ARBA" id="ARBA00022536"/>
    </source>
</evidence>